<sequence length="284" mass="32900">LQDSFQAHPQVFLTEGLERLPKTSLNLQNPEIDLNEGVRLLQSLEAYISDLRTNDSFEDFEQEGIAKAGTSVYKEETQRKRKVSTRITRYDGEAHATDFSPRQSFKINVYLPILDKLPAELKKHTEAYRSVSNRFGFLSHICNIDVDALKKAANTVIQVYPDNFDLAFVEELVHFQKYIQGQSDDDVTGMYGALARDRLHEVYPNTYICFKIYMFLMITNFLGERSFSALKRLKTYLHSTMNDEKLSHLALMHIESDMLRSVDLHAVIDTFVNQRIRTFLKLQM</sequence>
<feature type="non-terminal residue" evidence="3">
    <location>
        <position position="1"/>
    </location>
</feature>
<protein>
    <submittedName>
        <fullName evidence="3">Uncharacterized protein LOC106474896</fullName>
    </submittedName>
</protein>
<evidence type="ECO:0000313" key="3">
    <source>
        <dbReference type="RefSeq" id="XP_013791046.1"/>
    </source>
</evidence>
<dbReference type="GeneID" id="106474896"/>
<organism evidence="2 3">
    <name type="scientific">Limulus polyphemus</name>
    <name type="common">Atlantic horseshoe crab</name>
    <dbReference type="NCBI Taxonomy" id="6850"/>
    <lineage>
        <taxon>Eukaryota</taxon>
        <taxon>Metazoa</taxon>
        <taxon>Ecdysozoa</taxon>
        <taxon>Arthropoda</taxon>
        <taxon>Chelicerata</taxon>
        <taxon>Merostomata</taxon>
        <taxon>Xiphosura</taxon>
        <taxon>Limulidae</taxon>
        <taxon>Limulus</taxon>
    </lineage>
</organism>
<dbReference type="PANTHER" id="PTHR46289">
    <property type="entry name" value="52 KDA REPRESSOR OF THE INHIBITOR OF THE PROTEIN KINASE-LIKE PROTEIN-RELATED"/>
    <property type="match status" value="1"/>
</dbReference>
<feature type="domain" description="HAT C-terminal dimerisation" evidence="1">
    <location>
        <begin position="200"/>
        <end position="258"/>
    </location>
</feature>
<dbReference type="Pfam" id="PF05699">
    <property type="entry name" value="Dimer_Tnp_hAT"/>
    <property type="match status" value="1"/>
</dbReference>
<name>A0ABM1BYE9_LIMPO</name>
<dbReference type="InterPro" id="IPR052958">
    <property type="entry name" value="IFN-induced_PKR_regulator"/>
</dbReference>
<dbReference type="Proteomes" id="UP000694941">
    <property type="component" value="Unplaced"/>
</dbReference>
<evidence type="ECO:0000259" key="1">
    <source>
        <dbReference type="Pfam" id="PF05699"/>
    </source>
</evidence>
<evidence type="ECO:0000313" key="2">
    <source>
        <dbReference type="Proteomes" id="UP000694941"/>
    </source>
</evidence>
<dbReference type="InterPro" id="IPR008906">
    <property type="entry name" value="HATC_C_dom"/>
</dbReference>
<accession>A0ABM1BYE9</accession>
<dbReference type="PANTHER" id="PTHR46289:SF17">
    <property type="entry name" value="HAT C-TERMINAL DIMERISATION DOMAIN-CONTAINING PROTEIN"/>
    <property type="match status" value="1"/>
</dbReference>
<reference evidence="3" key="1">
    <citation type="submission" date="2025-08" db="UniProtKB">
        <authorList>
            <consortium name="RefSeq"/>
        </authorList>
    </citation>
    <scope>IDENTIFICATION</scope>
    <source>
        <tissue evidence="3">Muscle</tissue>
    </source>
</reference>
<keyword evidence="2" id="KW-1185">Reference proteome</keyword>
<proteinExistence type="predicted"/>
<gene>
    <name evidence="3" type="primary">LOC106474896</name>
</gene>
<dbReference type="RefSeq" id="XP_013791046.1">
    <property type="nucleotide sequence ID" value="XM_013935592.1"/>
</dbReference>